<evidence type="ECO:0000256" key="1">
    <source>
        <dbReference type="ARBA" id="ARBA00022679"/>
    </source>
</evidence>
<gene>
    <name evidence="4" type="ORF">O7A60_04015</name>
</gene>
<feature type="domain" description="N-acetyltransferase" evidence="3">
    <location>
        <begin position="4"/>
        <end position="143"/>
    </location>
</feature>
<dbReference type="InterPro" id="IPR016181">
    <property type="entry name" value="Acyl_CoA_acyltransferase"/>
</dbReference>
<dbReference type="EC" id="2.3.1.-" evidence="4"/>
<dbReference type="CDD" id="cd04301">
    <property type="entry name" value="NAT_SF"/>
    <property type="match status" value="1"/>
</dbReference>
<organism evidence="4 5">
    <name type="scientific">Mesorhizobium salmacidum</name>
    <dbReference type="NCBI Taxonomy" id="3015171"/>
    <lineage>
        <taxon>Bacteria</taxon>
        <taxon>Pseudomonadati</taxon>
        <taxon>Pseudomonadota</taxon>
        <taxon>Alphaproteobacteria</taxon>
        <taxon>Hyphomicrobiales</taxon>
        <taxon>Phyllobacteriaceae</taxon>
        <taxon>Mesorhizobium</taxon>
    </lineage>
</organism>
<dbReference type="GO" id="GO:0016746">
    <property type="term" value="F:acyltransferase activity"/>
    <property type="evidence" value="ECO:0007669"/>
    <property type="project" value="UniProtKB-KW"/>
</dbReference>
<dbReference type="Pfam" id="PF13673">
    <property type="entry name" value="Acetyltransf_10"/>
    <property type="match status" value="1"/>
</dbReference>
<keyword evidence="5" id="KW-1185">Reference proteome</keyword>
<dbReference type="InterPro" id="IPR000182">
    <property type="entry name" value="GNAT_dom"/>
</dbReference>
<dbReference type="EMBL" id="JAPYKS010000002">
    <property type="protein sequence ID" value="MEI9407940.1"/>
    <property type="molecule type" value="Genomic_DNA"/>
</dbReference>
<evidence type="ECO:0000313" key="4">
    <source>
        <dbReference type="EMBL" id="MEI9407940.1"/>
    </source>
</evidence>
<dbReference type="RefSeq" id="WP_337105118.1">
    <property type="nucleotide sequence ID" value="NZ_JAPYKS010000002.1"/>
</dbReference>
<keyword evidence="1 4" id="KW-0808">Transferase</keyword>
<dbReference type="InterPro" id="IPR050832">
    <property type="entry name" value="Bact_Acetyltransf"/>
</dbReference>
<dbReference type="PROSITE" id="PS51186">
    <property type="entry name" value="GNAT"/>
    <property type="match status" value="1"/>
</dbReference>
<keyword evidence="2 4" id="KW-0012">Acyltransferase</keyword>
<sequence>MANLTILPVSIASDLGALALEVRRKVFIVEQNVPETVERDAYDAEATHVVAIDGGDVVGTLRIVFLTEHAKFGRVAVLRQARGNGIAMRMMQAGMQIARSRGENRFYLTSQADKTALYEKLGFVACGDEFEEAGIPHRAMKNY</sequence>
<accession>A0ABU8KR41</accession>
<evidence type="ECO:0000313" key="5">
    <source>
        <dbReference type="Proteomes" id="UP001387293"/>
    </source>
</evidence>
<dbReference type="SUPFAM" id="SSF55729">
    <property type="entry name" value="Acyl-CoA N-acyltransferases (Nat)"/>
    <property type="match status" value="1"/>
</dbReference>
<evidence type="ECO:0000259" key="3">
    <source>
        <dbReference type="PROSITE" id="PS51186"/>
    </source>
</evidence>
<proteinExistence type="predicted"/>
<dbReference type="PANTHER" id="PTHR43877">
    <property type="entry name" value="AMINOALKYLPHOSPHONATE N-ACETYLTRANSFERASE-RELATED-RELATED"/>
    <property type="match status" value="1"/>
</dbReference>
<dbReference type="Gene3D" id="3.40.630.30">
    <property type="match status" value="1"/>
</dbReference>
<protein>
    <submittedName>
        <fullName evidence="4">GNAT family N-acetyltransferase</fullName>
        <ecNumber evidence="4">2.3.1.-</ecNumber>
    </submittedName>
</protein>
<comment type="caution">
    <text evidence="4">The sequence shown here is derived from an EMBL/GenBank/DDBJ whole genome shotgun (WGS) entry which is preliminary data.</text>
</comment>
<evidence type="ECO:0000256" key="2">
    <source>
        <dbReference type="ARBA" id="ARBA00023315"/>
    </source>
</evidence>
<dbReference type="Proteomes" id="UP001387293">
    <property type="component" value="Unassembled WGS sequence"/>
</dbReference>
<reference evidence="4 5" key="1">
    <citation type="submission" date="2022-12" db="EMBL/GenBank/DDBJ databases">
        <authorList>
            <person name="Muema E."/>
        </authorList>
    </citation>
    <scope>NUCLEOTIDE SEQUENCE [LARGE SCALE GENOMIC DNA]</scope>
    <source>
        <strain evidence="5">1326</strain>
    </source>
</reference>
<name>A0ABU8KR41_9HYPH</name>